<dbReference type="AlphaFoldDB" id="A0A0G2HTQ8"/>
<feature type="region of interest" description="Disordered" evidence="1">
    <location>
        <begin position="1"/>
        <end position="73"/>
    </location>
</feature>
<organism evidence="2 3">
    <name type="scientific">[Emmonsia] crescens</name>
    <dbReference type="NCBI Taxonomy" id="73230"/>
    <lineage>
        <taxon>Eukaryota</taxon>
        <taxon>Fungi</taxon>
        <taxon>Dikarya</taxon>
        <taxon>Ascomycota</taxon>
        <taxon>Pezizomycotina</taxon>
        <taxon>Eurotiomycetes</taxon>
        <taxon>Eurotiomycetidae</taxon>
        <taxon>Onygenales</taxon>
        <taxon>Ajellomycetaceae</taxon>
        <taxon>Emergomyces</taxon>
    </lineage>
</organism>
<evidence type="ECO:0000313" key="3">
    <source>
        <dbReference type="Proteomes" id="UP000034164"/>
    </source>
</evidence>
<name>A0A0G2HTQ8_9EURO</name>
<dbReference type="VEuPathDB" id="FungiDB:EMCG_03888"/>
<sequence length="73" mass="7819">MMMTMMTMRMDRLPTKTSRPARTAAQPAPNASAPATFPASLLRTSATTHPPKHAARSAQHRVVSPAQHSSLAP</sequence>
<comment type="caution">
    <text evidence="2">The sequence shown here is derived from an EMBL/GenBank/DDBJ whole genome shotgun (WGS) entry which is preliminary data.</text>
</comment>
<accession>A0A0G2HTQ8</accession>
<proteinExistence type="predicted"/>
<feature type="compositionally biased region" description="Low complexity" evidence="1">
    <location>
        <begin position="17"/>
        <end position="36"/>
    </location>
</feature>
<gene>
    <name evidence="2" type="ORF">EMCG_03888</name>
</gene>
<evidence type="ECO:0000313" key="2">
    <source>
        <dbReference type="EMBL" id="KKZ61537.1"/>
    </source>
</evidence>
<reference evidence="3" key="1">
    <citation type="journal article" date="2015" name="PLoS Genet.">
        <title>The dynamic genome and transcriptome of the human fungal pathogen Blastomyces and close relative Emmonsia.</title>
        <authorList>
            <person name="Munoz J.F."/>
            <person name="Gauthier G.M."/>
            <person name="Desjardins C.A."/>
            <person name="Gallo J.E."/>
            <person name="Holder J."/>
            <person name="Sullivan T.D."/>
            <person name="Marty A.J."/>
            <person name="Carmen J.C."/>
            <person name="Chen Z."/>
            <person name="Ding L."/>
            <person name="Gujja S."/>
            <person name="Magrini V."/>
            <person name="Misas E."/>
            <person name="Mitreva M."/>
            <person name="Priest M."/>
            <person name="Saif S."/>
            <person name="Whiston E.A."/>
            <person name="Young S."/>
            <person name="Zeng Q."/>
            <person name="Goldman W.E."/>
            <person name="Mardis E.R."/>
            <person name="Taylor J.W."/>
            <person name="McEwen J.G."/>
            <person name="Clay O.K."/>
            <person name="Klein B.S."/>
            <person name="Cuomo C.A."/>
        </authorList>
    </citation>
    <scope>NUCLEOTIDE SEQUENCE [LARGE SCALE GENOMIC DNA]</scope>
    <source>
        <strain evidence="3">UAMH 3008</strain>
    </source>
</reference>
<dbReference type="Proteomes" id="UP000034164">
    <property type="component" value="Unassembled WGS sequence"/>
</dbReference>
<dbReference type="EMBL" id="LCZI01001277">
    <property type="protein sequence ID" value="KKZ61537.1"/>
    <property type="molecule type" value="Genomic_DNA"/>
</dbReference>
<evidence type="ECO:0000256" key="1">
    <source>
        <dbReference type="SAM" id="MobiDB-lite"/>
    </source>
</evidence>
<protein>
    <submittedName>
        <fullName evidence="2">Uncharacterized protein</fullName>
    </submittedName>
</protein>
<feature type="compositionally biased region" description="Basic residues" evidence="1">
    <location>
        <begin position="50"/>
        <end position="59"/>
    </location>
</feature>